<reference evidence="7 8" key="1">
    <citation type="journal article" date="2013" name="Genome Announc.">
        <title>Draft Genome of the Marine Gammaproteobacterium Halomonas titanicae.</title>
        <authorList>
            <person name="Sanchez-Porro C."/>
            <person name="de la Haba R.R."/>
            <person name="Cruz-Hernandez N."/>
            <person name="Gonzalez J.M."/>
            <person name="Reyes-Guirao C."/>
            <person name="Navarro-Sampedro L."/>
            <person name="Carballo M."/>
            <person name="Ventosa A."/>
        </authorList>
    </citation>
    <scope>NUCLEOTIDE SEQUENCE [LARGE SCALE GENOMIC DNA]</scope>
    <source>
        <strain evidence="7 8">BH1</strain>
    </source>
</reference>
<dbReference type="Gene3D" id="1.10.10.10">
    <property type="entry name" value="Winged helix-like DNA-binding domain superfamily/Winged helix DNA-binding domain"/>
    <property type="match status" value="1"/>
</dbReference>
<dbReference type="GO" id="GO:0030170">
    <property type="term" value="F:pyridoxal phosphate binding"/>
    <property type="evidence" value="ECO:0007669"/>
    <property type="project" value="InterPro"/>
</dbReference>
<dbReference type="SUPFAM" id="SSF46785">
    <property type="entry name" value="Winged helix' DNA-binding domain"/>
    <property type="match status" value="1"/>
</dbReference>
<dbReference type="SMART" id="SM00345">
    <property type="entry name" value="HTH_GNTR"/>
    <property type="match status" value="1"/>
</dbReference>
<proteinExistence type="inferred from homology"/>
<keyword evidence="7" id="KW-0808">Transferase</keyword>
<evidence type="ECO:0000256" key="1">
    <source>
        <dbReference type="ARBA" id="ARBA00005384"/>
    </source>
</evidence>
<dbReference type="InterPro" id="IPR036388">
    <property type="entry name" value="WH-like_DNA-bd_sf"/>
</dbReference>
<dbReference type="Proteomes" id="UP000011651">
    <property type="component" value="Unassembled WGS sequence"/>
</dbReference>
<gene>
    <name evidence="7" type="ORF">HALTITAN_0897</name>
</gene>
<comment type="similarity">
    <text evidence="1">In the C-terminal section; belongs to the class-I pyridoxal-phosphate-dependent aminotransferase family.</text>
</comment>
<dbReference type="Gene3D" id="3.40.640.10">
    <property type="entry name" value="Type I PLP-dependent aspartate aminotransferase-like (Major domain)"/>
    <property type="match status" value="1"/>
</dbReference>
<sequence>MIRTIMVKGKNTAGLDLPLPTSPVGVTKSELAYQAMRDGIVNGLLQAGDRLPSTRVLSQRWGVGRGTLESVFERLQLEGYITRKVGSGSRVSATIPDRYLKAVSTAQTTATHHKEPAMVEAAPVSVRKHYQAQVGVPFVARLASPLLISPAEWAAHLQRAMAAMQPEQMCSVEPQGAWVLREQIAKYLRNHRGIDCLAEQILITNGIRHSIDLVARCVVKPGDHVCVEDPGYPAVHQIFEEAGANLLYAPIDQEGLNLGGIIGATECRIAYVTPAHQSPLGVIMSATRRLELLDWAQSNNTWIIEDDYDSEFNYQSAPLPALKSIDTMNRVVYCGSFNQALFSNLRLGYMLAPPELQRKVLELWHTVGRSVGVSEQLGLAAFMKGPAFLRHLRRSRQEYQTLRDIVLETLRAEAPGRYRISGEHAGFHLILWLSPDQDENMLIHAAEQQGVVLQPLRHCCREIELAPAIVLGFAALTRAQAKYAARKLGQLLLPTPS</sequence>
<organism evidence="7 8">
    <name type="scientific">Vreelandella titanicae BH1</name>
    <dbReference type="NCBI Taxonomy" id="1204738"/>
    <lineage>
        <taxon>Bacteria</taxon>
        <taxon>Pseudomonadati</taxon>
        <taxon>Pseudomonadota</taxon>
        <taxon>Gammaproteobacteria</taxon>
        <taxon>Oceanospirillales</taxon>
        <taxon>Halomonadaceae</taxon>
        <taxon>Vreelandella</taxon>
    </lineage>
</organism>
<accession>L9UBR4</accession>
<dbReference type="PROSITE" id="PS50949">
    <property type="entry name" value="HTH_GNTR"/>
    <property type="match status" value="1"/>
</dbReference>
<comment type="caution">
    <text evidence="7">The sequence shown here is derived from an EMBL/GenBank/DDBJ whole genome shotgun (WGS) entry which is preliminary data.</text>
</comment>
<dbReference type="InterPro" id="IPR000524">
    <property type="entry name" value="Tscrpt_reg_HTH_GntR"/>
</dbReference>
<dbReference type="GO" id="GO:0016740">
    <property type="term" value="F:transferase activity"/>
    <property type="evidence" value="ECO:0007669"/>
    <property type="project" value="UniProtKB-KW"/>
</dbReference>
<evidence type="ECO:0000313" key="7">
    <source>
        <dbReference type="EMBL" id="ELY22319.1"/>
    </source>
</evidence>
<protein>
    <submittedName>
        <fullName evidence="7">Pyridoxal phosphate-dependent transferase, major domain</fullName>
    </submittedName>
</protein>
<name>L9UBR4_9GAMM</name>
<dbReference type="InterPro" id="IPR051446">
    <property type="entry name" value="HTH_trans_reg/aminotransferase"/>
</dbReference>
<evidence type="ECO:0000259" key="6">
    <source>
        <dbReference type="PROSITE" id="PS50949"/>
    </source>
</evidence>
<dbReference type="SUPFAM" id="SSF53383">
    <property type="entry name" value="PLP-dependent transferases"/>
    <property type="match status" value="1"/>
</dbReference>
<dbReference type="GO" id="GO:0003677">
    <property type="term" value="F:DNA binding"/>
    <property type="evidence" value="ECO:0007669"/>
    <property type="project" value="UniProtKB-KW"/>
</dbReference>
<dbReference type="Pfam" id="PF00155">
    <property type="entry name" value="Aminotran_1_2"/>
    <property type="match status" value="1"/>
</dbReference>
<dbReference type="PANTHER" id="PTHR46577:SF1">
    <property type="entry name" value="HTH-TYPE TRANSCRIPTIONAL REGULATORY PROTEIN GABR"/>
    <property type="match status" value="1"/>
</dbReference>
<keyword evidence="4" id="KW-0238">DNA-binding</keyword>
<dbReference type="Pfam" id="PF00392">
    <property type="entry name" value="GntR"/>
    <property type="match status" value="1"/>
</dbReference>
<dbReference type="AlphaFoldDB" id="L9UBR4"/>
<dbReference type="GO" id="GO:0003700">
    <property type="term" value="F:DNA-binding transcription factor activity"/>
    <property type="evidence" value="ECO:0007669"/>
    <property type="project" value="InterPro"/>
</dbReference>
<dbReference type="PANTHER" id="PTHR46577">
    <property type="entry name" value="HTH-TYPE TRANSCRIPTIONAL REGULATORY PROTEIN GABR"/>
    <property type="match status" value="1"/>
</dbReference>
<keyword evidence="5" id="KW-0804">Transcription</keyword>
<dbReference type="PATRIC" id="fig|1204738.3.peg.1355"/>
<dbReference type="InterPro" id="IPR015424">
    <property type="entry name" value="PyrdxlP-dep_Trfase"/>
</dbReference>
<dbReference type="CDD" id="cd00609">
    <property type="entry name" value="AAT_like"/>
    <property type="match status" value="1"/>
</dbReference>
<keyword evidence="2" id="KW-0663">Pyridoxal phosphate</keyword>
<evidence type="ECO:0000256" key="4">
    <source>
        <dbReference type="ARBA" id="ARBA00023125"/>
    </source>
</evidence>
<dbReference type="InterPro" id="IPR015421">
    <property type="entry name" value="PyrdxlP-dep_Trfase_major"/>
</dbReference>
<evidence type="ECO:0000313" key="8">
    <source>
        <dbReference type="Proteomes" id="UP000011651"/>
    </source>
</evidence>
<dbReference type="InterPro" id="IPR004839">
    <property type="entry name" value="Aminotransferase_I/II_large"/>
</dbReference>
<feature type="domain" description="HTH gntR-type" evidence="6">
    <location>
        <begin position="26"/>
        <end position="94"/>
    </location>
</feature>
<evidence type="ECO:0000256" key="2">
    <source>
        <dbReference type="ARBA" id="ARBA00022898"/>
    </source>
</evidence>
<dbReference type="CDD" id="cd07377">
    <property type="entry name" value="WHTH_GntR"/>
    <property type="match status" value="1"/>
</dbReference>
<evidence type="ECO:0000256" key="3">
    <source>
        <dbReference type="ARBA" id="ARBA00023015"/>
    </source>
</evidence>
<dbReference type="EMBL" id="AOPO01000002">
    <property type="protein sequence ID" value="ELY22319.1"/>
    <property type="molecule type" value="Genomic_DNA"/>
</dbReference>
<evidence type="ECO:0000256" key="5">
    <source>
        <dbReference type="ARBA" id="ARBA00023163"/>
    </source>
</evidence>
<dbReference type="InterPro" id="IPR036390">
    <property type="entry name" value="WH_DNA-bd_sf"/>
</dbReference>
<keyword evidence="3" id="KW-0805">Transcription regulation</keyword>